<keyword evidence="1" id="KW-1133">Transmembrane helix</keyword>
<gene>
    <name evidence="2" type="ORF">RJ641_029684</name>
</gene>
<organism evidence="2 3">
    <name type="scientific">Dillenia turbinata</name>
    <dbReference type="NCBI Taxonomy" id="194707"/>
    <lineage>
        <taxon>Eukaryota</taxon>
        <taxon>Viridiplantae</taxon>
        <taxon>Streptophyta</taxon>
        <taxon>Embryophyta</taxon>
        <taxon>Tracheophyta</taxon>
        <taxon>Spermatophyta</taxon>
        <taxon>Magnoliopsida</taxon>
        <taxon>eudicotyledons</taxon>
        <taxon>Gunneridae</taxon>
        <taxon>Pentapetalae</taxon>
        <taxon>Dilleniales</taxon>
        <taxon>Dilleniaceae</taxon>
        <taxon>Dillenia</taxon>
    </lineage>
</organism>
<evidence type="ECO:0000313" key="3">
    <source>
        <dbReference type="Proteomes" id="UP001370490"/>
    </source>
</evidence>
<dbReference type="EMBL" id="JBAMMX010000005">
    <property type="protein sequence ID" value="KAK6940153.1"/>
    <property type="molecule type" value="Genomic_DNA"/>
</dbReference>
<keyword evidence="1" id="KW-0472">Membrane</keyword>
<keyword evidence="1" id="KW-0812">Transmembrane</keyword>
<evidence type="ECO:0000313" key="2">
    <source>
        <dbReference type="EMBL" id="KAK6940153.1"/>
    </source>
</evidence>
<dbReference type="AlphaFoldDB" id="A0AAN8W5A3"/>
<accession>A0AAN8W5A3</accession>
<comment type="caution">
    <text evidence="2">The sequence shown here is derived from an EMBL/GenBank/DDBJ whole genome shotgun (WGS) entry which is preliminary data.</text>
</comment>
<feature type="transmembrane region" description="Helical" evidence="1">
    <location>
        <begin position="72"/>
        <end position="97"/>
    </location>
</feature>
<reference evidence="2 3" key="1">
    <citation type="submission" date="2023-12" db="EMBL/GenBank/DDBJ databases">
        <title>A high-quality genome assembly for Dillenia turbinata (Dilleniales).</title>
        <authorList>
            <person name="Chanderbali A."/>
        </authorList>
    </citation>
    <scope>NUCLEOTIDE SEQUENCE [LARGE SCALE GENOMIC DNA]</scope>
    <source>
        <strain evidence="2">LSX21</strain>
        <tissue evidence="2">Leaf</tissue>
    </source>
</reference>
<keyword evidence="3" id="KW-1185">Reference proteome</keyword>
<protein>
    <submittedName>
        <fullName evidence="2">Uncharacterized protein</fullName>
    </submittedName>
</protein>
<dbReference type="Proteomes" id="UP001370490">
    <property type="component" value="Unassembled WGS sequence"/>
</dbReference>
<sequence length="102" mass="11597">MEGEKPEALKPEIAIRCAKAANLLYSLKCVVNRSLESATDNDIKARNAMKKAVADLKMELVKERMKSKSIKFCSLAEFLLQVMIVLLLWILCLMLAFEFQFV</sequence>
<proteinExistence type="predicted"/>
<name>A0AAN8W5A3_9MAGN</name>
<evidence type="ECO:0000256" key="1">
    <source>
        <dbReference type="SAM" id="Phobius"/>
    </source>
</evidence>